<dbReference type="SUPFAM" id="SSF54631">
    <property type="entry name" value="CBS-domain pair"/>
    <property type="match status" value="1"/>
</dbReference>
<organism evidence="2 3">
    <name type="scientific">Astrephomene gubernaculifera</name>
    <dbReference type="NCBI Taxonomy" id="47775"/>
    <lineage>
        <taxon>Eukaryota</taxon>
        <taxon>Viridiplantae</taxon>
        <taxon>Chlorophyta</taxon>
        <taxon>core chlorophytes</taxon>
        <taxon>Chlorophyceae</taxon>
        <taxon>CS clade</taxon>
        <taxon>Chlamydomonadales</taxon>
        <taxon>Astrephomenaceae</taxon>
        <taxon>Astrephomene</taxon>
    </lineage>
</organism>
<reference evidence="2 3" key="1">
    <citation type="journal article" date="2021" name="Sci. Rep.">
        <title>Genome sequencing of the multicellular alga Astrephomene provides insights into convergent evolution of germ-soma differentiation.</title>
        <authorList>
            <person name="Yamashita S."/>
            <person name="Yamamoto K."/>
            <person name="Matsuzaki R."/>
            <person name="Suzuki S."/>
            <person name="Yamaguchi H."/>
            <person name="Hirooka S."/>
            <person name="Minakuchi Y."/>
            <person name="Miyagishima S."/>
            <person name="Kawachi M."/>
            <person name="Toyoda A."/>
            <person name="Nozaki H."/>
        </authorList>
    </citation>
    <scope>NUCLEOTIDE SEQUENCE [LARGE SCALE GENOMIC DNA]</scope>
    <source>
        <strain evidence="2 3">NIES-4017</strain>
    </source>
</reference>
<evidence type="ECO:0000313" key="3">
    <source>
        <dbReference type="Proteomes" id="UP001054857"/>
    </source>
</evidence>
<feature type="compositionally biased region" description="Low complexity" evidence="1">
    <location>
        <begin position="440"/>
        <end position="453"/>
    </location>
</feature>
<feature type="region of interest" description="Disordered" evidence="1">
    <location>
        <begin position="390"/>
        <end position="512"/>
    </location>
</feature>
<evidence type="ECO:0000313" key="2">
    <source>
        <dbReference type="EMBL" id="GFR40565.1"/>
    </source>
</evidence>
<feature type="region of interest" description="Disordered" evidence="1">
    <location>
        <begin position="602"/>
        <end position="623"/>
    </location>
</feature>
<evidence type="ECO:0000256" key="1">
    <source>
        <dbReference type="SAM" id="MobiDB-lite"/>
    </source>
</evidence>
<feature type="compositionally biased region" description="Basic and acidic residues" evidence="1">
    <location>
        <begin position="454"/>
        <end position="472"/>
    </location>
</feature>
<gene>
    <name evidence="2" type="ORF">Agub_g1142</name>
</gene>
<comment type="caution">
    <text evidence="2">The sequence shown here is derived from an EMBL/GenBank/DDBJ whole genome shotgun (WGS) entry which is preliminary data.</text>
</comment>
<feature type="compositionally biased region" description="Polar residues" evidence="1">
    <location>
        <begin position="13"/>
        <end position="41"/>
    </location>
</feature>
<name>A0AAD3HHH4_9CHLO</name>
<feature type="region of interest" description="Disordered" evidence="1">
    <location>
        <begin position="299"/>
        <end position="318"/>
    </location>
</feature>
<feature type="region of interest" description="Disordered" evidence="1">
    <location>
        <begin position="1"/>
        <end position="43"/>
    </location>
</feature>
<dbReference type="InterPro" id="IPR046342">
    <property type="entry name" value="CBS_dom_sf"/>
</dbReference>
<dbReference type="EMBL" id="BMAR01000001">
    <property type="protein sequence ID" value="GFR40565.1"/>
    <property type="molecule type" value="Genomic_DNA"/>
</dbReference>
<dbReference type="AlphaFoldDB" id="A0AAD3HHH4"/>
<proteinExistence type="predicted"/>
<evidence type="ECO:0008006" key="4">
    <source>
        <dbReference type="Google" id="ProtNLM"/>
    </source>
</evidence>
<keyword evidence="3" id="KW-1185">Reference proteome</keyword>
<feature type="compositionally biased region" description="Low complexity" evidence="1">
    <location>
        <begin position="473"/>
        <end position="482"/>
    </location>
</feature>
<accession>A0AAD3HHH4</accession>
<sequence length="651" mass="69535">MTATGTLAHAQVGPSSLRSSGHATPNHTSRSNTPLRANRTAQAHFDRTSTSILLGGDSDDGCVRQSASAYVPEGLPRPPASTPRRRRLSVTSFGDAGDLLSSIELSKRHVADAMDNDSQFLHLVAMSPLRRPLDPVTATMVSEVQVPLTDYAVLGPDATVAHTASQAMDPTIRCVVVTSPLTTHVLSLQDVQRIARLSHDPAVDTIGSFLYGIPPSPAVHSSARLVTAAGLLLRRGGEYVALLREGSGAFVGLASREDLARMMLGDGHEVYDREGDTAAQPLLCTDACTDLHQAQQQRQQDAALRYGPRSPDPACGSPATAASLAATAAVAMFAGVAACPGAAVAATTAAAGLASCGAASSSSCSGSNLAAALSSELSWWLRRDDGRYDSERLQRQQHDSSYQNQEEPREEAPLPPPPQLLQPQQAVSEAPYHHDDDSQQAKQQEQQLQPPENLRQDDGPDNHQRHSSEQPQRDQQQQQRAGPSGGVGSEEEGEQEHGDEQECPPAEGFMRLTDPVKSGWDVLDNVDDAWDVLGLVGNTVNAEAVGRRLLGEVTAAAANIAGGSSGAGWRCLKRWTTAWGASPLWTSRRRVSIRWSTAVSTTEPPWRPFTSSQPTARSSRVPQRSSSCWRQWTPSGLLAWAPSPPCCRSSR</sequence>
<dbReference type="Proteomes" id="UP001054857">
    <property type="component" value="Unassembled WGS sequence"/>
</dbReference>
<protein>
    <recommendedName>
        <fullName evidence="4">CBS domain-containing protein</fullName>
    </recommendedName>
</protein>